<gene>
    <name evidence="2" type="primary">bshC</name>
    <name evidence="5" type="ORF">SAMN06265219_101159</name>
</gene>
<organism evidence="5 6">
    <name type="scientific">Gracilimonas mengyeensis</name>
    <dbReference type="NCBI Taxonomy" id="1302730"/>
    <lineage>
        <taxon>Bacteria</taxon>
        <taxon>Pseudomonadati</taxon>
        <taxon>Balneolota</taxon>
        <taxon>Balneolia</taxon>
        <taxon>Balneolales</taxon>
        <taxon>Balneolaceae</taxon>
        <taxon>Gracilimonas</taxon>
    </lineage>
</organism>
<comment type="similarity">
    <text evidence="2">Belongs to the BshC family.</text>
</comment>
<evidence type="ECO:0000256" key="2">
    <source>
        <dbReference type="HAMAP-Rule" id="MF_01867"/>
    </source>
</evidence>
<dbReference type="RefSeq" id="WP_142452685.1">
    <property type="nucleotide sequence ID" value="NZ_FXTP01000001.1"/>
</dbReference>
<dbReference type="HAMAP" id="MF_01867">
    <property type="entry name" value="BshC"/>
    <property type="match status" value="1"/>
</dbReference>
<dbReference type="InterPro" id="IPR055399">
    <property type="entry name" value="CC_BshC"/>
</dbReference>
<evidence type="ECO:0000256" key="1">
    <source>
        <dbReference type="ARBA" id="ARBA00022598"/>
    </source>
</evidence>
<name>A0A521AI53_9BACT</name>
<accession>A0A521AI53</accession>
<feature type="domain" description="Bacillithiol biosynthesis BshC N-terminal Rossmann-like" evidence="3">
    <location>
        <begin position="9"/>
        <end position="372"/>
    </location>
</feature>
<proteinExistence type="inferred from homology"/>
<dbReference type="OrthoDB" id="9765151at2"/>
<dbReference type="AlphaFoldDB" id="A0A521AI53"/>
<dbReference type="Proteomes" id="UP000317557">
    <property type="component" value="Unassembled WGS sequence"/>
</dbReference>
<keyword evidence="6" id="KW-1185">Reference proteome</keyword>
<reference evidence="5 6" key="1">
    <citation type="submission" date="2017-05" db="EMBL/GenBank/DDBJ databases">
        <authorList>
            <person name="Varghese N."/>
            <person name="Submissions S."/>
        </authorList>
    </citation>
    <scope>NUCLEOTIDE SEQUENCE [LARGE SCALE GENOMIC DNA]</scope>
    <source>
        <strain evidence="5 6">DSM 21985</strain>
    </source>
</reference>
<protein>
    <recommendedName>
        <fullName evidence="2">Putative cysteine ligase BshC</fullName>
        <ecNumber evidence="2">6.-.-.-</ecNumber>
    </recommendedName>
</protein>
<dbReference type="InterPro" id="IPR055398">
    <property type="entry name" value="Rossmann-like_BshC"/>
</dbReference>
<sequence length="536" mass="61594">MDLSGCSFSELSYSTLFNTYITNFSQLSSFYGYNPLDEKDVQQRAEKQGKAAYQDDYSKAIGDYHEELGIMEAQEAQRKKLAEEKALAIVTGQQLGIYGGPMFTIYKTLTVIALARYWEQKLNRPVVPVFWLADEDHDFEEIAWTGITGRDDFNKILFDKEGNGEPVANQLVTDQIEGFREKVKEELFDTDFTDSLWEQLNQHYTADKTHAQAFAGLMNDWFADEGLLIAGSNFPEIKHLLAPEFKKSIEQASGLYEAIEQKSSELEKDFHRQVMNGDSNLFYLNDQSRLKINKDNERWVAGDHSWSTEDLLEEIESNPERFSPNVFLRPVIQDKLLPTLGYVAGPGEIAYYGQMKSLYEQFDLEMPVIFPRFTGTLVESGITRIKDKLPFKFCEYGKRIEDLETEFVEKTETVDIEKVFGDWKDKIEASAEEPLEFINEIDPTLDGTVGKTVAGFTNELDKLKGRVYRSVKKQEEIQLRRIEKIKVNLFPDGGLQERSVSPIYFMNKYGLDIWSKLLKEVEQGGIDLSKHHLIEL</sequence>
<evidence type="ECO:0000259" key="3">
    <source>
        <dbReference type="Pfam" id="PF10079"/>
    </source>
</evidence>
<evidence type="ECO:0000313" key="5">
    <source>
        <dbReference type="EMBL" id="SMO34496.1"/>
    </source>
</evidence>
<evidence type="ECO:0000313" key="6">
    <source>
        <dbReference type="Proteomes" id="UP000317557"/>
    </source>
</evidence>
<evidence type="ECO:0000259" key="4">
    <source>
        <dbReference type="Pfam" id="PF24850"/>
    </source>
</evidence>
<dbReference type="PIRSF" id="PIRSF012535">
    <property type="entry name" value="UCP012535"/>
    <property type="match status" value="1"/>
</dbReference>
<dbReference type="Pfam" id="PF10079">
    <property type="entry name" value="Rossmann-like_BshC"/>
    <property type="match status" value="1"/>
</dbReference>
<dbReference type="InterPro" id="IPR011199">
    <property type="entry name" value="Bacillithiol_biosynth_BshC"/>
</dbReference>
<feature type="domain" description="Bacillithiol biosynthesis BshC C-terminal coiled-coil" evidence="4">
    <location>
        <begin position="376"/>
        <end position="523"/>
    </location>
</feature>
<dbReference type="EC" id="6.-.-.-" evidence="2"/>
<dbReference type="NCBIfam" id="TIGR03998">
    <property type="entry name" value="thiol_BshC"/>
    <property type="match status" value="1"/>
</dbReference>
<dbReference type="GO" id="GO:0016874">
    <property type="term" value="F:ligase activity"/>
    <property type="evidence" value="ECO:0007669"/>
    <property type="project" value="UniProtKB-UniRule"/>
</dbReference>
<keyword evidence="1 2" id="KW-0436">Ligase</keyword>
<dbReference type="Pfam" id="PF24850">
    <property type="entry name" value="CC_BshC"/>
    <property type="match status" value="1"/>
</dbReference>
<dbReference type="EMBL" id="FXTP01000001">
    <property type="protein sequence ID" value="SMO34496.1"/>
    <property type="molecule type" value="Genomic_DNA"/>
</dbReference>